<evidence type="ECO:0000313" key="2">
    <source>
        <dbReference type="EMBL" id="KAK1673386.1"/>
    </source>
</evidence>
<feature type="compositionally biased region" description="Polar residues" evidence="1">
    <location>
        <begin position="23"/>
        <end position="35"/>
    </location>
</feature>
<evidence type="ECO:0000313" key="3">
    <source>
        <dbReference type="Proteomes" id="UP001224890"/>
    </source>
</evidence>
<dbReference type="GeneID" id="85464225"/>
<feature type="region of interest" description="Disordered" evidence="1">
    <location>
        <begin position="1"/>
        <end position="48"/>
    </location>
</feature>
<protein>
    <submittedName>
        <fullName evidence="2">Uncharacterized protein</fullName>
    </submittedName>
</protein>
<accession>A0AAJ0EQZ8</accession>
<dbReference type="RefSeq" id="XP_060427389.1">
    <property type="nucleotide sequence ID" value="XM_060579699.1"/>
</dbReference>
<dbReference type="EMBL" id="JAHMHR010000031">
    <property type="protein sequence ID" value="KAK1673386.1"/>
    <property type="molecule type" value="Genomic_DNA"/>
</dbReference>
<keyword evidence="3" id="KW-1185">Reference proteome</keyword>
<name>A0AAJ0EQZ8_9PEZI</name>
<sequence length="158" mass="17595">MRDDGGYTKSDVAEERAIDRKSSFNSLLPLSTVETPEQPCEAGDHERDTRMESVTNAISESYIPADDDKGEVKMESGTTLFLRKKESKSADGLGTQKPGFASFHRDKALKKVIPERRVMEDEALGVVKVMVSHPEVLARIMFQRYGVAGLDELEKESD</sequence>
<gene>
    <name evidence="2" type="ORF">BDP55DRAFT_730523</name>
</gene>
<evidence type="ECO:0000256" key="1">
    <source>
        <dbReference type="SAM" id="MobiDB-lite"/>
    </source>
</evidence>
<proteinExistence type="predicted"/>
<comment type="caution">
    <text evidence="2">The sequence shown here is derived from an EMBL/GenBank/DDBJ whole genome shotgun (WGS) entry which is preliminary data.</text>
</comment>
<organism evidence="2 3">
    <name type="scientific">Colletotrichum godetiae</name>
    <dbReference type="NCBI Taxonomy" id="1209918"/>
    <lineage>
        <taxon>Eukaryota</taxon>
        <taxon>Fungi</taxon>
        <taxon>Dikarya</taxon>
        <taxon>Ascomycota</taxon>
        <taxon>Pezizomycotina</taxon>
        <taxon>Sordariomycetes</taxon>
        <taxon>Hypocreomycetidae</taxon>
        <taxon>Glomerellales</taxon>
        <taxon>Glomerellaceae</taxon>
        <taxon>Colletotrichum</taxon>
        <taxon>Colletotrichum acutatum species complex</taxon>
    </lineage>
</organism>
<dbReference type="AlphaFoldDB" id="A0AAJ0EQZ8"/>
<reference evidence="2" key="1">
    <citation type="submission" date="2021-06" db="EMBL/GenBank/DDBJ databases">
        <title>Comparative genomics, transcriptomics and evolutionary studies reveal genomic signatures of adaptation to plant cell wall in hemibiotrophic fungi.</title>
        <authorList>
            <consortium name="DOE Joint Genome Institute"/>
            <person name="Baroncelli R."/>
            <person name="Diaz J.F."/>
            <person name="Benocci T."/>
            <person name="Peng M."/>
            <person name="Battaglia E."/>
            <person name="Haridas S."/>
            <person name="Andreopoulos W."/>
            <person name="Labutti K."/>
            <person name="Pangilinan J."/>
            <person name="Floch G.L."/>
            <person name="Makela M.R."/>
            <person name="Henrissat B."/>
            <person name="Grigoriev I.V."/>
            <person name="Crouch J.A."/>
            <person name="De Vries R.P."/>
            <person name="Sukno S.A."/>
            <person name="Thon M.R."/>
        </authorList>
    </citation>
    <scope>NUCLEOTIDE SEQUENCE</scope>
    <source>
        <strain evidence="2">CBS 193.32</strain>
    </source>
</reference>
<feature type="compositionally biased region" description="Basic and acidic residues" evidence="1">
    <location>
        <begin position="1"/>
        <end position="22"/>
    </location>
</feature>
<dbReference type="Proteomes" id="UP001224890">
    <property type="component" value="Unassembled WGS sequence"/>
</dbReference>